<dbReference type="EMBL" id="FMAR01000018">
    <property type="protein sequence ID" value="SCC60492.1"/>
    <property type="molecule type" value="Genomic_DNA"/>
</dbReference>
<evidence type="ECO:0000313" key="5">
    <source>
        <dbReference type="Proteomes" id="UP000242818"/>
    </source>
</evidence>
<dbReference type="STRING" id="1335309.GA0116948_1184"/>
<feature type="domain" description="Carrier" evidence="3">
    <location>
        <begin position="1"/>
        <end position="65"/>
    </location>
</feature>
<dbReference type="InterPro" id="IPR006162">
    <property type="entry name" value="Ppantetheine_attach_site"/>
</dbReference>
<gene>
    <name evidence="4" type="ORF">GA0116948_1184</name>
</gene>
<reference evidence="4 5" key="1">
    <citation type="submission" date="2016-08" db="EMBL/GenBank/DDBJ databases">
        <authorList>
            <person name="Seilhamer J.J."/>
        </authorList>
    </citation>
    <scope>NUCLEOTIDE SEQUENCE [LARGE SCALE GENOMIC DNA]</scope>
    <source>
        <strain evidence="4 5">A37T2</strain>
    </source>
</reference>
<dbReference type="Proteomes" id="UP000242818">
    <property type="component" value="Unassembled WGS sequence"/>
</dbReference>
<dbReference type="PROSITE" id="PS50075">
    <property type="entry name" value="CARRIER"/>
    <property type="match status" value="1"/>
</dbReference>
<dbReference type="PROSITE" id="PS00012">
    <property type="entry name" value="PHOSPHOPANTETHEINE"/>
    <property type="match status" value="1"/>
</dbReference>
<evidence type="ECO:0000313" key="4">
    <source>
        <dbReference type="EMBL" id="SCC60492.1"/>
    </source>
</evidence>
<dbReference type="RefSeq" id="WP_089715086.1">
    <property type="nucleotide sequence ID" value="NZ_FMAR01000018.1"/>
</dbReference>
<dbReference type="Gene3D" id="1.10.1200.10">
    <property type="entry name" value="ACP-like"/>
    <property type="match status" value="1"/>
</dbReference>
<name>A0A1C4FX89_9BACT</name>
<keyword evidence="5" id="KW-1185">Reference proteome</keyword>
<accession>A0A1C4FX89</accession>
<evidence type="ECO:0000259" key="3">
    <source>
        <dbReference type="PROSITE" id="PS50075"/>
    </source>
</evidence>
<keyword evidence="1" id="KW-0596">Phosphopantetheine</keyword>
<dbReference type="SUPFAM" id="SSF47336">
    <property type="entry name" value="ACP-like"/>
    <property type="match status" value="1"/>
</dbReference>
<dbReference type="InterPro" id="IPR036736">
    <property type="entry name" value="ACP-like_sf"/>
</dbReference>
<evidence type="ECO:0000256" key="2">
    <source>
        <dbReference type="ARBA" id="ARBA00022553"/>
    </source>
</evidence>
<dbReference type="Pfam" id="PF00550">
    <property type="entry name" value="PP-binding"/>
    <property type="match status" value="1"/>
</dbReference>
<organism evidence="4 5">
    <name type="scientific">Chitinophaga costaii</name>
    <dbReference type="NCBI Taxonomy" id="1335309"/>
    <lineage>
        <taxon>Bacteria</taxon>
        <taxon>Pseudomonadati</taxon>
        <taxon>Bacteroidota</taxon>
        <taxon>Chitinophagia</taxon>
        <taxon>Chitinophagales</taxon>
        <taxon>Chitinophagaceae</taxon>
        <taxon>Chitinophaga</taxon>
    </lineage>
</organism>
<proteinExistence type="predicted"/>
<sequence>MTREIPVPVQEHNRNDIFFELGGHSLMVTRLTGLLRKASGVALPLHAIFLHITLAGMSALLENYGGVKAVQLDTAGPTATACQKVSKACQHLCLPGWKLSLQKRVCPVQHSTDHCTYTVT</sequence>
<dbReference type="InterPro" id="IPR009081">
    <property type="entry name" value="PP-bd_ACP"/>
</dbReference>
<dbReference type="OrthoDB" id="1374991at2"/>
<evidence type="ECO:0000256" key="1">
    <source>
        <dbReference type="ARBA" id="ARBA00022450"/>
    </source>
</evidence>
<protein>
    <submittedName>
        <fullName evidence="4">Phosphopantetheine attachment site</fullName>
    </submittedName>
</protein>
<dbReference type="AlphaFoldDB" id="A0A1C4FX89"/>
<keyword evidence="2" id="KW-0597">Phosphoprotein</keyword>